<dbReference type="Proteomes" id="UP000007752">
    <property type="component" value="Chromosome 6"/>
</dbReference>
<evidence type="ECO:0000256" key="2">
    <source>
        <dbReference type="ARBA" id="ARBA00022801"/>
    </source>
</evidence>
<feature type="compositionally biased region" description="Basic residues" evidence="4">
    <location>
        <begin position="190"/>
        <end position="202"/>
    </location>
</feature>
<evidence type="ECO:0000259" key="5">
    <source>
        <dbReference type="SMART" id="SM01217"/>
    </source>
</evidence>
<dbReference type="Gene3D" id="3.40.50.1700">
    <property type="entry name" value="Glycoside hydrolase family 3 C-terminal domain"/>
    <property type="match status" value="1"/>
</dbReference>
<dbReference type="Pfam" id="PF01915">
    <property type="entry name" value="Glyco_hydro_3_C"/>
    <property type="match status" value="1"/>
</dbReference>
<feature type="region of interest" description="Disordered" evidence="4">
    <location>
        <begin position="189"/>
        <end position="222"/>
    </location>
</feature>
<dbReference type="Pfam" id="PF00933">
    <property type="entry name" value="Glyco_hydro_3"/>
    <property type="match status" value="1"/>
</dbReference>
<reference evidence="6" key="2">
    <citation type="submission" date="2008-12" db="EMBL/GenBank/DDBJ databases">
        <title>Improved gene annotation of the rice (Oryza sativa) genomes.</title>
        <authorList>
            <person name="Wang J."/>
            <person name="Li R."/>
            <person name="Fan W."/>
            <person name="Huang Q."/>
            <person name="Zhang J."/>
            <person name="Zhou Y."/>
            <person name="Hu Y."/>
            <person name="Zi S."/>
            <person name="Li J."/>
            <person name="Ni P."/>
            <person name="Zheng H."/>
            <person name="Zhang Y."/>
            <person name="Zhao M."/>
            <person name="Hao Q."/>
            <person name="McDermott J."/>
            <person name="Samudrala R."/>
            <person name="Kristiansen K."/>
            <person name="Wong G.K.-S."/>
        </authorList>
    </citation>
    <scope>NUCLEOTIDE SEQUENCE</scope>
</reference>
<dbReference type="PRINTS" id="PR00133">
    <property type="entry name" value="GLHYDRLASE3"/>
</dbReference>
<reference evidence="6" key="1">
    <citation type="journal article" date="2005" name="PLoS Biol.">
        <title>The genomes of Oryza sativa: a history of duplications.</title>
        <authorList>
            <person name="Yu J."/>
            <person name="Wang J."/>
            <person name="Lin W."/>
            <person name="Li S."/>
            <person name="Li H."/>
            <person name="Zhou J."/>
            <person name="Ni P."/>
            <person name="Dong W."/>
            <person name="Hu S."/>
            <person name="Zeng C."/>
            <person name="Zhang J."/>
            <person name="Zhang Y."/>
            <person name="Li R."/>
            <person name="Xu Z."/>
            <person name="Li S."/>
            <person name="Li X."/>
            <person name="Zheng H."/>
            <person name="Cong L."/>
            <person name="Lin L."/>
            <person name="Yin J."/>
            <person name="Geng J."/>
            <person name="Li G."/>
            <person name="Shi J."/>
            <person name="Liu J."/>
            <person name="Lv H."/>
            <person name="Li J."/>
            <person name="Wang J."/>
            <person name="Deng Y."/>
            <person name="Ran L."/>
            <person name="Shi X."/>
            <person name="Wang X."/>
            <person name="Wu Q."/>
            <person name="Li C."/>
            <person name="Ren X."/>
            <person name="Wang J."/>
            <person name="Wang X."/>
            <person name="Li D."/>
            <person name="Liu D."/>
            <person name="Zhang X."/>
            <person name="Ji Z."/>
            <person name="Zhao W."/>
            <person name="Sun Y."/>
            <person name="Zhang Z."/>
            <person name="Bao J."/>
            <person name="Han Y."/>
            <person name="Dong L."/>
            <person name="Ji J."/>
            <person name="Chen P."/>
            <person name="Wu S."/>
            <person name="Liu J."/>
            <person name="Xiao Y."/>
            <person name="Bu D."/>
            <person name="Tan J."/>
            <person name="Yang L."/>
            <person name="Ye C."/>
            <person name="Zhang J."/>
            <person name="Xu J."/>
            <person name="Zhou Y."/>
            <person name="Yu Y."/>
            <person name="Zhang B."/>
            <person name="Zhuang S."/>
            <person name="Wei H."/>
            <person name="Liu B."/>
            <person name="Lei M."/>
            <person name="Yu H."/>
            <person name="Li Y."/>
            <person name="Xu H."/>
            <person name="Wei S."/>
            <person name="He X."/>
            <person name="Fang L."/>
            <person name="Zhang Z."/>
            <person name="Zhang Y."/>
            <person name="Huang X."/>
            <person name="Su Z."/>
            <person name="Tong W."/>
            <person name="Li J."/>
            <person name="Tong Z."/>
            <person name="Li S."/>
            <person name="Ye J."/>
            <person name="Wang L."/>
            <person name="Fang L."/>
            <person name="Lei T."/>
            <person name="Chen C."/>
            <person name="Chen H."/>
            <person name="Xu Z."/>
            <person name="Li H."/>
            <person name="Huang H."/>
            <person name="Zhang F."/>
            <person name="Xu H."/>
            <person name="Li N."/>
            <person name="Zhao C."/>
            <person name="Li S."/>
            <person name="Dong L."/>
            <person name="Huang Y."/>
            <person name="Li L."/>
            <person name="Xi Y."/>
            <person name="Qi Q."/>
            <person name="Li W."/>
            <person name="Zhang B."/>
            <person name="Hu W."/>
            <person name="Zhang Y."/>
            <person name="Tian X."/>
            <person name="Jiao Y."/>
            <person name="Liang X."/>
            <person name="Jin J."/>
            <person name="Gao L."/>
            <person name="Zheng W."/>
            <person name="Hao B."/>
            <person name="Liu S."/>
            <person name="Wang W."/>
            <person name="Yuan L."/>
            <person name="Cao M."/>
            <person name="McDermott J."/>
            <person name="Samudrala R."/>
            <person name="Wang J."/>
            <person name="Wong G.K."/>
            <person name="Yang H."/>
        </authorList>
    </citation>
    <scope>NUCLEOTIDE SEQUENCE [LARGE SCALE GENOMIC DNA]</scope>
</reference>
<dbReference type="GO" id="GO:0045493">
    <property type="term" value="P:xylan catabolic process"/>
    <property type="evidence" value="ECO:0007669"/>
    <property type="project" value="InterPro"/>
</dbReference>
<dbReference type="InterPro" id="IPR026891">
    <property type="entry name" value="Fn3-like"/>
</dbReference>
<organism evidence="6">
    <name type="scientific">Oryza sativa subsp. japonica</name>
    <name type="common">Rice</name>
    <dbReference type="NCBI Taxonomy" id="39947"/>
    <lineage>
        <taxon>Eukaryota</taxon>
        <taxon>Viridiplantae</taxon>
        <taxon>Streptophyta</taxon>
        <taxon>Embryophyta</taxon>
        <taxon>Tracheophyta</taxon>
        <taxon>Spermatophyta</taxon>
        <taxon>Magnoliopsida</taxon>
        <taxon>Liliopsida</taxon>
        <taxon>Poales</taxon>
        <taxon>Poaceae</taxon>
        <taxon>BOP clade</taxon>
        <taxon>Oryzoideae</taxon>
        <taxon>Oryzeae</taxon>
        <taxon>Oryzinae</taxon>
        <taxon>Oryza</taxon>
        <taxon>Oryza sativa</taxon>
    </lineage>
</organism>
<dbReference type="PANTHER" id="PTHR42721:SF45">
    <property type="entry name" value="BETA-D-XYLOSIDASE 2-RELATED"/>
    <property type="match status" value="1"/>
</dbReference>
<dbReference type="InterPro" id="IPR013783">
    <property type="entry name" value="Ig-like_fold"/>
</dbReference>
<dbReference type="PANTHER" id="PTHR42721">
    <property type="entry name" value="SUGAR HYDROLASE-RELATED"/>
    <property type="match status" value="1"/>
</dbReference>
<dbReference type="Gene3D" id="3.20.20.300">
    <property type="entry name" value="Glycoside hydrolase, family 3, N-terminal domain"/>
    <property type="match status" value="1"/>
</dbReference>
<feature type="domain" description="Fibronectin type III-like" evidence="5">
    <location>
        <begin position="400"/>
        <end position="469"/>
    </location>
</feature>
<dbReference type="InterPro" id="IPR036962">
    <property type="entry name" value="Glyco_hydro_3_N_sf"/>
</dbReference>
<dbReference type="GO" id="GO:0009044">
    <property type="term" value="F:xylan 1,4-beta-xylosidase activity"/>
    <property type="evidence" value="ECO:0007669"/>
    <property type="project" value="InterPro"/>
</dbReference>
<gene>
    <name evidence="6" type="ORF">OsJ_20901</name>
</gene>
<dbReference type="SMART" id="SM01217">
    <property type="entry name" value="Fn3_like"/>
    <property type="match status" value="1"/>
</dbReference>
<dbReference type="EMBL" id="CM000143">
    <property type="protein sequence ID" value="EEE65485.1"/>
    <property type="molecule type" value="Genomic_DNA"/>
</dbReference>
<sequence length="481" mass="52136">MYNGGQAGLTFWSPNVNIFRDPRWGRGQETPGEDPAVAARYAAAYVRGLQQQQPSSGRLKLAACCKHFTAYDLDNWSGTDRFHFNAVVTRQDLEDTFNVPFRSCVVDGRAASVMCSYNQVNGVPTCADAAFLRGTIRRRWGLAGYIVSDCDSVDVFYSDQHYTRTREDAVAATLRAGLDLDCGPFLAQRRSPRRRDHRRRRPRPEDRGRGAGPREPPHRPGRQAELISSVAKASKGPVILVLMSGGPIDIGFAQNDPKIAGILWAGYPGQAGGQAIADVIFGHHNPGGKLPVTWYPQDYLQKVPMTNMAMRANPAKGYPGRTYRFYTGPTIHPFGHGLSYTSFTHSIAHAPSQLTVRLSAHHAAASASASLNATARLSRAAAERGRTRRRRTRCSCNAAAPALSAAEAAAGHGAPVRQLVAFEKVHVGAGGTARVEMGIDVCDGLSVADRNGVRRIPVGEHRLIIGELTHTVTIALEQLGV</sequence>
<dbReference type="InterPro" id="IPR044993">
    <property type="entry name" value="BXL"/>
</dbReference>
<dbReference type="InterPro" id="IPR001764">
    <property type="entry name" value="Glyco_hydro_3_N"/>
</dbReference>
<keyword evidence="3" id="KW-0326">Glycosidase</keyword>
<accession>B9FSM4</accession>
<keyword evidence="2" id="KW-0378">Hydrolase</keyword>
<dbReference type="InterPro" id="IPR002772">
    <property type="entry name" value="Glyco_hydro_3_C"/>
</dbReference>
<protein>
    <recommendedName>
        <fullName evidence="5">Fibronectin type III-like domain-containing protein</fullName>
    </recommendedName>
</protein>
<dbReference type="Pfam" id="PF14310">
    <property type="entry name" value="Fn3-like"/>
    <property type="match status" value="1"/>
</dbReference>
<evidence type="ECO:0000313" key="6">
    <source>
        <dbReference type="EMBL" id="EEE65485.1"/>
    </source>
</evidence>
<evidence type="ECO:0000256" key="4">
    <source>
        <dbReference type="SAM" id="MobiDB-lite"/>
    </source>
</evidence>
<dbReference type="Gene3D" id="2.60.40.10">
    <property type="entry name" value="Immunoglobulins"/>
    <property type="match status" value="1"/>
</dbReference>
<dbReference type="InterPro" id="IPR017853">
    <property type="entry name" value="GH"/>
</dbReference>
<keyword evidence="1" id="KW-0732">Signal</keyword>
<dbReference type="AlphaFoldDB" id="B9FSM4"/>
<proteinExistence type="predicted"/>
<dbReference type="SUPFAM" id="SSF52279">
    <property type="entry name" value="Beta-D-glucan exohydrolase, C-terminal domain"/>
    <property type="match status" value="1"/>
</dbReference>
<dbReference type="InterPro" id="IPR036881">
    <property type="entry name" value="Glyco_hydro_3_C_sf"/>
</dbReference>
<evidence type="ECO:0000256" key="1">
    <source>
        <dbReference type="ARBA" id="ARBA00022729"/>
    </source>
</evidence>
<dbReference type="SUPFAM" id="SSF51445">
    <property type="entry name" value="(Trans)glycosidases"/>
    <property type="match status" value="1"/>
</dbReference>
<name>B9FSM4_ORYSJ</name>
<evidence type="ECO:0000256" key="3">
    <source>
        <dbReference type="ARBA" id="ARBA00023295"/>
    </source>
</evidence>